<sequence length="56" mass="6719">MMFYRTMILRAVLLVKMRKKVYPLLVRLSVIMNTHRAFSLATFKRKNKQKGAVYTR</sequence>
<dbReference type="Proteomes" id="UP000504714">
    <property type="component" value="Unassembled WGS sequence"/>
</dbReference>
<accession>A0A6L2ZME7</accession>
<evidence type="ECO:0000313" key="2">
    <source>
        <dbReference type="Proteomes" id="UP000504714"/>
    </source>
</evidence>
<organism evidence="1 2">
    <name type="scientific">Candidatus Regiella insecticola</name>
    <dbReference type="NCBI Taxonomy" id="138073"/>
    <lineage>
        <taxon>Bacteria</taxon>
        <taxon>Pseudomonadati</taxon>
        <taxon>Pseudomonadota</taxon>
        <taxon>Gammaproteobacteria</taxon>
        <taxon>Enterobacterales</taxon>
        <taxon>Enterobacteriaceae</taxon>
        <taxon>aphid secondary symbionts</taxon>
        <taxon>Candidatus Regiella</taxon>
    </lineage>
</organism>
<name>A0A6L2ZME7_9ENTR</name>
<dbReference type="AlphaFoldDB" id="A0A6L2ZME7"/>
<reference evidence="1 2" key="1">
    <citation type="submission" date="2020-06" db="EMBL/GenBank/DDBJ databases">
        <title>The genome sequence of Candidatus Regiella insecticola strain Tut.</title>
        <authorList>
            <person name="Nikoh N."/>
            <person name="Tsuchida T."/>
            <person name="Koga R."/>
            <person name="Oshima K."/>
            <person name="Hattori M."/>
            <person name="Fukatsu T."/>
        </authorList>
    </citation>
    <scope>NUCLEOTIDE SEQUENCE [LARGE SCALE GENOMIC DNA]</scope>
    <source>
        <strain evidence="1 2">Tut</strain>
    </source>
</reference>
<evidence type="ECO:0000313" key="1">
    <source>
        <dbReference type="EMBL" id="GFN45594.1"/>
    </source>
</evidence>
<protein>
    <submittedName>
        <fullName evidence="1">Uncharacterized protein</fullName>
    </submittedName>
</protein>
<dbReference type="EMBL" id="BLXO01000001">
    <property type="protein sequence ID" value="GFN45594.1"/>
    <property type="molecule type" value="Genomic_DNA"/>
</dbReference>
<gene>
    <name evidence="1" type="ORF">RINTU1_08300</name>
</gene>
<comment type="caution">
    <text evidence="1">The sequence shown here is derived from an EMBL/GenBank/DDBJ whole genome shotgun (WGS) entry which is preliminary data.</text>
</comment>
<proteinExistence type="predicted"/>